<dbReference type="AlphaFoldDB" id="A0A9P0E8E1"/>
<feature type="compositionally biased region" description="Polar residues" evidence="1">
    <location>
        <begin position="70"/>
        <end position="103"/>
    </location>
</feature>
<evidence type="ECO:0000313" key="2">
    <source>
        <dbReference type="EMBL" id="CAH1391998.1"/>
    </source>
</evidence>
<feature type="region of interest" description="Disordered" evidence="1">
    <location>
        <begin position="1"/>
        <end position="115"/>
    </location>
</feature>
<feature type="compositionally biased region" description="Basic and acidic residues" evidence="1">
    <location>
        <begin position="44"/>
        <end position="60"/>
    </location>
</feature>
<gene>
    <name evidence="2" type="ORF">NEZAVI_LOCUS2907</name>
</gene>
<evidence type="ECO:0000256" key="1">
    <source>
        <dbReference type="SAM" id="MobiDB-lite"/>
    </source>
</evidence>
<dbReference type="EMBL" id="OV725077">
    <property type="protein sequence ID" value="CAH1391998.1"/>
    <property type="molecule type" value="Genomic_DNA"/>
</dbReference>
<evidence type="ECO:0000313" key="3">
    <source>
        <dbReference type="Proteomes" id="UP001152798"/>
    </source>
</evidence>
<dbReference type="Proteomes" id="UP001152798">
    <property type="component" value="Chromosome 1"/>
</dbReference>
<reference evidence="2" key="1">
    <citation type="submission" date="2022-01" db="EMBL/GenBank/DDBJ databases">
        <authorList>
            <person name="King R."/>
        </authorList>
    </citation>
    <scope>NUCLEOTIDE SEQUENCE</scope>
</reference>
<feature type="compositionally biased region" description="Basic residues" evidence="1">
    <location>
        <begin position="104"/>
        <end position="115"/>
    </location>
</feature>
<accession>A0A9P0E8E1</accession>
<name>A0A9P0E8E1_NEZVI</name>
<protein>
    <submittedName>
        <fullName evidence="2">Uncharacterized protein</fullName>
    </submittedName>
</protein>
<keyword evidence="3" id="KW-1185">Reference proteome</keyword>
<sequence>MIPSILNVAVSENPDNTNHLSPTNLITQNSEENKTDNTYQLQHTEIHLNPKQTDKPEHTESGNSEEDLYNSLSGTNKNLDPFPNTKSIPNPLKLNSESPAPQQQRKRTKALKQLK</sequence>
<organism evidence="2 3">
    <name type="scientific">Nezara viridula</name>
    <name type="common">Southern green stink bug</name>
    <name type="synonym">Cimex viridulus</name>
    <dbReference type="NCBI Taxonomy" id="85310"/>
    <lineage>
        <taxon>Eukaryota</taxon>
        <taxon>Metazoa</taxon>
        <taxon>Ecdysozoa</taxon>
        <taxon>Arthropoda</taxon>
        <taxon>Hexapoda</taxon>
        <taxon>Insecta</taxon>
        <taxon>Pterygota</taxon>
        <taxon>Neoptera</taxon>
        <taxon>Paraneoptera</taxon>
        <taxon>Hemiptera</taxon>
        <taxon>Heteroptera</taxon>
        <taxon>Panheteroptera</taxon>
        <taxon>Pentatomomorpha</taxon>
        <taxon>Pentatomoidea</taxon>
        <taxon>Pentatomidae</taxon>
        <taxon>Pentatominae</taxon>
        <taxon>Nezara</taxon>
    </lineage>
</organism>
<proteinExistence type="predicted"/>
<feature type="compositionally biased region" description="Polar residues" evidence="1">
    <location>
        <begin position="13"/>
        <end position="43"/>
    </location>
</feature>